<keyword evidence="10" id="KW-0624">Polysaccharide degradation</keyword>
<dbReference type="InterPro" id="IPR017853">
    <property type="entry name" value="GH"/>
</dbReference>
<protein>
    <recommendedName>
        <fullName evidence="13">glucan endo-1,6-beta-glucosidase</fullName>
        <ecNumber evidence="13">3.2.1.75</ecNumber>
    </recommendedName>
    <alternativeName>
        <fullName evidence="15">Beta-1,6-glucanase B</fullName>
    </alternativeName>
    <alternativeName>
        <fullName evidence="14">Endo-1,6-beta-D-glucanase B</fullName>
    </alternativeName>
    <alternativeName>
        <fullName evidence="16">Endo-1,6-beta-glucanase B</fullName>
    </alternativeName>
</protein>
<dbReference type="EC" id="3.2.1.75" evidence="13"/>
<feature type="signal peptide" evidence="18">
    <location>
        <begin position="1"/>
        <end position="19"/>
    </location>
</feature>
<evidence type="ECO:0000256" key="3">
    <source>
        <dbReference type="ARBA" id="ARBA00022525"/>
    </source>
</evidence>
<evidence type="ECO:0000256" key="1">
    <source>
        <dbReference type="ARBA" id="ARBA00004613"/>
    </source>
</evidence>
<comment type="subcellular location">
    <subcellularLocation>
        <location evidence="1">Secreted</location>
    </subcellularLocation>
</comment>
<evidence type="ECO:0000256" key="5">
    <source>
        <dbReference type="ARBA" id="ARBA00022801"/>
    </source>
</evidence>
<dbReference type="InterPro" id="IPR050386">
    <property type="entry name" value="Glycosyl_hydrolase_5"/>
</dbReference>
<dbReference type="GO" id="GO:0009251">
    <property type="term" value="P:glucan catabolic process"/>
    <property type="evidence" value="ECO:0007669"/>
    <property type="project" value="TreeGrafter"/>
</dbReference>
<evidence type="ECO:0000256" key="13">
    <source>
        <dbReference type="ARBA" id="ARBA00038935"/>
    </source>
</evidence>
<evidence type="ECO:0000256" key="12">
    <source>
        <dbReference type="ARBA" id="ARBA00037628"/>
    </source>
</evidence>
<evidence type="ECO:0000256" key="2">
    <source>
        <dbReference type="ARBA" id="ARBA00005641"/>
    </source>
</evidence>
<evidence type="ECO:0000259" key="19">
    <source>
        <dbReference type="Pfam" id="PF00150"/>
    </source>
</evidence>
<evidence type="ECO:0000256" key="16">
    <source>
        <dbReference type="ARBA" id="ARBA00043257"/>
    </source>
</evidence>
<dbReference type="PANTHER" id="PTHR31297">
    <property type="entry name" value="GLUCAN ENDO-1,6-BETA-GLUCOSIDASE B"/>
    <property type="match status" value="1"/>
</dbReference>
<keyword evidence="3" id="KW-0964">Secreted</keyword>
<dbReference type="GO" id="GO:0005576">
    <property type="term" value="C:extracellular region"/>
    <property type="evidence" value="ECO:0007669"/>
    <property type="project" value="UniProtKB-SubCell"/>
</dbReference>
<dbReference type="GO" id="GO:0046557">
    <property type="term" value="F:glucan endo-1,6-beta-glucosidase activity"/>
    <property type="evidence" value="ECO:0007669"/>
    <property type="project" value="UniProtKB-EC"/>
</dbReference>
<sequence length="413" mass="46696">MKSLYLLSAIAALLPFTLAWLPHEAGITNLEGRDLFQTQLVNETESDPAKRWLPNKTPIRGVNLGSQFIIEPWMASTEWSSMGCGSSKSEFDCVTLLGQESADAAFANHWNSWITQSDIKKMASYSLNTIRIPLGYWIFEGIKYDSEHFPEGALNYLGDIVEWAADEGFYIVLNLHGAPFAQDAKQPFTGQYIPSISDSNPAFYQTSQYNRAYWFLGNLTHLVHTDNRYRNVGMIEVINEPIGSNDLTDSMRREYYPNAYATIRNVESSLGVSSNRALHIQMMDNAWGSGDPTQYLSNNWEAAYDDHNYIGFSPVSVVQADYLQAACNPRGGNWPLIVGEWSMVVANSAWPPQANVQFYKDFFARQARTYEKQLGWIYWTWKTDLNDPRWDYSAAVAAGIIPKNLDSMDANPC</sequence>
<dbReference type="EMBL" id="CAJPDQ010000032">
    <property type="protein sequence ID" value="CAF9929279.1"/>
    <property type="molecule type" value="Genomic_DNA"/>
</dbReference>
<name>A0A8H3FU01_9LECA</name>
<dbReference type="Proteomes" id="UP000664169">
    <property type="component" value="Unassembled WGS sequence"/>
</dbReference>
<feature type="domain" description="Glycoside hydrolase family 5" evidence="19">
    <location>
        <begin position="105"/>
        <end position="383"/>
    </location>
</feature>
<comment type="catalytic activity">
    <reaction evidence="11">
        <text>Random hydrolysis of (1-&gt;6)-linkages in (1-&gt;6)-beta-D-glucans.</text>
        <dbReference type="EC" id="3.2.1.75"/>
    </reaction>
</comment>
<evidence type="ECO:0000256" key="10">
    <source>
        <dbReference type="ARBA" id="ARBA00023326"/>
    </source>
</evidence>
<evidence type="ECO:0000256" key="7">
    <source>
        <dbReference type="ARBA" id="ARBA00023277"/>
    </source>
</evidence>
<feature type="chain" id="PRO_5034177987" description="glucan endo-1,6-beta-glucosidase" evidence="18">
    <location>
        <begin position="20"/>
        <end position="413"/>
    </location>
</feature>
<keyword evidence="5 17" id="KW-0378">Hydrolase</keyword>
<dbReference type="PANTHER" id="PTHR31297:SF39">
    <property type="entry name" value="GLUCAN ENDO-1,6-BETA-GLUCOSIDASE B"/>
    <property type="match status" value="1"/>
</dbReference>
<dbReference type="Pfam" id="PF00150">
    <property type="entry name" value="Cellulase"/>
    <property type="match status" value="1"/>
</dbReference>
<dbReference type="OrthoDB" id="1887033at2759"/>
<reference evidence="20" key="1">
    <citation type="submission" date="2021-03" db="EMBL/GenBank/DDBJ databases">
        <authorList>
            <person name="Tagirdzhanova G."/>
        </authorList>
    </citation>
    <scope>NUCLEOTIDE SEQUENCE</scope>
</reference>
<keyword evidence="9" id="KW-0961">Cell wall biogenesis/degradation</keyword>
<evidence type="ECO:0000256" key="8">
    <source>
        <dbReference type="ARBA" id="ARBA00023295"/>
    </source>
</evidence>
<organism evidence="20 21">
    <name type="scientific">Gomphillus americanus</name>
    <dbReference type="NCBI Taxonomy" id="1940652"/>
    <lineage>
        <taxon>Eukaryota</taxon>
        <taxon>Fungi</taxon>
        <taxon>Dikarya</taxon>
        <taxon>Ascomycota</taxon>
        <taxon>Pezizomycotina</taxon>
        <taxon>Lecanoromycetes</taxon>
        <taxon>OSLEUM clade</taxon>
        <taxon>Ostropomycetidae</taxon>
        <taxon>Ostropales</taxon>
        <taxon>Graphidaceae</taxon>
        <taxon>Gomphilloideae</taxon>
        <taxon>Gomphillus</taxon>
    </lineage>
</organism>
<evidence type="ECO:0000256" key="17">
    <source>
        <dbReference type="RuleBase" id="RU361153"/>
    </source>
</evidence>
<comment type="similarity">
    <text evidence="2 17">Belongs to the glycosyl hydrolase 5 (cellulase A) family.</text>
</comment>
<proteinExistence type="inferred from homology"/>
<keyword evidence="8 17" id="KW-0326">Glycosidase</keyword>
<dbReference type="SUPFAM" id="SSF51445">
    <property type="entry name" value="(Trans)glycosidases"/>
    <property type="match status" value="1"/>
</dbReference>
<evidence type="ECO:0000256" key="4">
    <source>
        <dbReference type="ARBA" id="ARBA00022729"/>
    </source>
</evidence>
<keyword evidence="21" id="KW-1185">Reference proteome</keyword>
<gene>
    <name evidence="20" type="ORF">GOMPHAMPRED_005357</name>
</gene>
<dbReference type="AlphaFoldDB" id="A0A8H3FU01"/>
<keyword evidence="7" id="KW-0119">Carbohydrate metabolism</keyword>
<dbReference type="InterPro" id="IPR001547">
    <property type="entry name" value="Glyco_hydro_5"/>
</dbReference>
<evidence type="ECO:0000256" key="18">
    <source>
        <dbReference type="SAM" id="SignalP"/>
    </source>
</evidence>
<comment type="function">
    <text evidence="12">Beta-glucanases participate in the metabolism of beta-glucan, the main structural component of the cell wall. Acts on lutean, pustulan and 1,6-oligo-beta-D-glucosides.</text>
</comment>
<keyword evidence="4 18" id="KW-0732">Signal</keyword>
<keyword evidence="6" id="KW-0325">Glycoprotein</keyword>
<accession>A0A8H3FU01</accession>
<evidence type="ECO:0000313" key="20">
    <source>
        <dbReference type="EMBL" id="CAF9929279.1"/>
    </source>
</evidence>
<evidence type="ECO:0000256" key="6">
    <source>
        <dbReference type="ARBA" id="ARBA00023180"/>
    </source>
</evidence>
<dbReference type="GO" id="GO:0009986">
    <property type="term" value="C:cell surface"/>
    <property type="evidence" value="ECO:0007669"/>
    <property type="project" value="TreeGrafter"/>
</dbReference>
<evidence type="ECO:0000256" key="11">
    <source>
        <dbReference type="ARBA" id="ARBA00036633"/>
    </source>
</evidence>
<evidence type="ECO:0000256" key="15">
    <source>
        <dbReference type="ARBA" id="ARBA00042025"/>
    </source>
</evidence>
<evidence type="ECO:0000313" key="21">
    <source>
        <dbReference type="Proteomes" id="UP000664169"/>
    </source>
</evidence>
<dbReference type="GO" id="GO:0004338">
    <property type="term" value="F:glucan exo-1,3-beta-glucosidase activity"/>
    <property type="evidence" value="ECO:0007669"/>
    <property type="project" value="TreeGrafter"/>
</dbReference>
<evidence type="ECO:0000256" key="14">
    <source>
        <dbReference type="ARBA" id="ARBA00041472"/>
    </source>
</evidence>
<comment type="caution">
    <text evidence="20">The sequence shown here is derived from an EMBL/GenBank/DDBJ whole genome shotgun (WGS) entry which is preliminary data.</text>
</comment>
<evidence type="ECO:0000256" key="9">
    <source>
        <dbReference type="ARBA" id="ARBA00023316"/>
    </source>
</evidence>
<dbReference type="Gene3D" id="3.20.20.80">
    <property type="entry name" value="Glycosidases"/>
    <property type="match status" value="1"/>
</dbReference>
<dbReference type="GO" id="GO:0071555">
    <property type="term" value="P:cell wall organization"/>
    <property type="evidence" value="ECO:0007669"/>
    <property type="project" value="UniProtKB-KW"/>
</dbReference>